<sequence>MTTKRAIFSQNEAPSDQFLGPQVQLNEKRFCDFRGVKILDHGEFNGRGHFTPKSNPECKQRISAIFWWKRFSAAGYSTNAATSHKINYPGCCSAVNN</sequence>
<protein>
    <submittedName>
        <fullName evidence="2">Uncharacterized protein</fullName>
    </submittedName>
</protein>
<name>A0A915L0R7_ROMCU</name>
<evidence type="ECO:0000313" key="2">
    <source>
        <dbReference type="WBParaSite" id="nRc.2.0.1.t44658-RA"/>
    </source>
</evidence>
<dbReference type="Proteomes" id="UP000887565">
    <property type="component" value="Unplaced"/>
</dbReference>
<keyword evidence="1" id="KW-1185">Reference proteome</keyword>
<reference evidence="2" key="1">
    <citation type="submission" date="2022-11" db="UniProtKB">
        <authorList>
            <consortium name="WormBaseParasite"/>
        </authorList>
    </citation>
    <scope>IDENTIFICATION</scope>
</reference>
<dbReference type="WBParaSite" id="nRc.2.0.1.t44658-RA">
    <property type="protein sequence ID" value="nRc.2.0.1.t44658-RA"/>
    <property type="gene ID" value="nRc.2.0.1.g44658"/>
</dbReference>
<organism evidence="1 2">
    <name type="scientific">Romanomermis culicivorax</name>
    <name type="common">Nematode worm</name>
    <dbReference type="NCBI Taxonomy" id="13658"/>
    <lineage>
        <taxon>Eukaryota</taxon>
        <taxon>Metazoa</taxon>
        <taxon>Ecdysozoa</taxon>
        <taxon>Nematoda</taxon>
        <taxon>Enoplea</taxon>
        <taxon>Dorylaimia</taxon>
        <taxon>Mermithida</taxon>
        <taxon>Mermithoidea</taxon>
        <taxon>Mermithidae</taxon>
        <taxon>Romanomermis</taxon>
    </lineage>
</organism>
<proteinExistence type="predicted"/>
<accession>A0A915L0R7</accession>
<dbReference type="AlphaFoldDB" id="A0A915L0R7"/>
<evidence type="ECO:0000313" key="1">
    <source>
        <dbReference type="Proteomes" id="UP000887565"/>
    </source>
</evidence>